<proteinExistence type="predicted"/>
<gene>
    <name evidence="1" type="ORF">EZS28_007694</name>
</gene>
<organism evidence="1 2">
    <name type="scientific">Streblomastix strix</name>
    <dbReference type="NCBI Taxonomy" id="222440"/>
    <lineage>
        <taxon>Eukaryota</taxon>
        <taxon>Metamonada</taxon>
        <taxon>Preaxostyla</taxon>
        <taxon>Oxymonadida</taxon>
        <taxon>Streblomastigidae</taxon>
        <taxon>Streblomastix</taxon>
    </lineage>
</organism>
<name>A0A5J4WQH6_9EUKA</name>
<sequence>MDEMIVLDNEMEHLMEHLMDFEVNSEVLSVSTFGSCKDSVQETEATIIIVEIPAVIICFIKMHCVYIRESSSEYT</sequence>
<evidence type="ECO:0000313" key="1">
    <source>
        <dbReference type="EMBL" id="KAA6396782.1"/>
    </source>
</evidence>
<comment type="caution">
    <text evidence="1">The sequence shown here is derived from an EMBL/GenBank/DDBJ whole genome shotgun (WGS) entry which is preliminary data.</text>
</comment>
<dbReference type="Proteomes" id="UP000324800">
    <property type="component" value="Unassembled WGS sequence"/>
</dbReference>
<dbReference type="AlphaFoldDB" id="A0A5J4WQH6"/>
<evidence type="ECO:0000313" key="2">
    <source>
        <dbReference type="Proteomes" id="UP000324800"/>
    </source>
</evidence>
<reference evidence="1 2" key="1">
    <citation type="submission" date="2019-03" db="EMBL/GenBank/DDBJ databases">
        <title>Single cell metagenomics reveals metabolic interactions within the superorganism composed of flagellate Streblomastix strix and complex community of Bacteroidetes bacteria on its surface.</title>
        <authorList>
            <person name="Treitli S.C."/>
            <person name="Kolisko M."/>
            <person name="Husnik F."/>
            <person name="Keeling P."/>
            <person name="Hampl V."/>
        </authorList>
    </citation>
    <scope>NUCLEOTIDE SEQUENCE [LARGE SCALE GENOMIC DNA]</scope>
    <source>
        <strain evidence="1">ST1C</strain>
    </source>
</reference>
<protein>
    <submittedName>
        <fullName evidence="1">Uncharacterized protein</fullName>
    </submittedName>
</protein>
<dbReference type="EMBL" id="SNRW01001341">
    <property type="protein sequence ID" value="KAA6396782.1"/>
    <property type="molecule type" value="Genomic_DNA"/>
</dbReference>
<accession>A0A5J4WQH6</accession>